<protein>
    <submittedName>
        <fullName evidence="1">Uncharacterized protein</fullName>
    </submittedName>
</protein>
<keyword evidence="2" id="KW-1185">Reference proteome</keyword>
<proteinExistence type="predicted"/>
<accession>A0ACD1ACZ2</accession>
<name>A0ACD1ACZ2_9FIRM</name>
<reference evidence="1" key="1">
    <citation type="submission" date="2019-08" db="EMBL/GenBank/DDBJ databases">
        <title>Genome sequence of Clostridiales bacterium MT110.</title>
        <authorList>
            <person name="Cao J."/>
        </authorList>
    </citation>
    <scope>NUCLEOTIDE SEQUENCE</scope>
    <source>
        <strain evidence="1">MT110</strain>
    </source>
</reference>
<sequence length="497" mass="57371">MGYYTITLKLHRPSRVKREILQSAMENYTRAFDYLLRQAEDGSLETEEFKTGGKYKLTKWVDKDMSARLNQFDIQPFKDSLKLDFAMTMSSYLELKDQGRKVGFPGTYEDSEGRLKSLRPIFFCRCDINRDYCLLYDEEKNKYFIKLYLLNQRSALVREPGRAGESRLSYVHKKDQPPELNASRERFVILPLSFGVHQEAYLKRCLEQPEMLKTARLMQRSGAFYMAVNLELPDEERLEPENFMGVSRGPGNSLSVTVTDTDGTVVEVQTMVLQAGRRLRGGRPPAEIYLAAKRVVEKALYYRCKVILENLAEYTDKASDLDFGKGKDQRVLRKSTYQAFERILRYKLDFAGLPTPVQVSPFGIFSTCPKCGLNSKKSVTSKEMFLCVSCGAAYQLKYLGSINLSNKLIKYQRDDIKIKVINEASGIRLSNEILGLNMEMTGTEDVMVHLNRNIKELIQEAKDSGIYRMGRREYRKKWSLIQKIESYDDITKHITFI</sequence>
<organism evidence="1 2">
    <name type="scientific">Anoxybacterium hadale</name>
    <dbReference type="NCBI Taxonomy" id="3408580"/>
    <lineage>
        <taxon>Bacteria</taxon>
        <taxon>Bacillati</taxon>
        <taxon>Bacillota</taxon>
        <taxon>Clostridia</taxon>
        <taxon>Peptostreptococcales</taxon>
        <taxon>Anaerovoracaceae</taxon>
        <taxon>Anoxybacterium</taxon>
    </lineage>
</organism>
<evidence type="ECO:0000313" key="2">
    <source>
        <dbReference type="Proteomes" id="UP000594014"/>
    </source>
</evidence>
<dbReference type="Proteomes" id="UP000594014">
    <property type="component" value="Chromosome"/>
</dbReference>
<dbReference type="EMBL" id="CP042469">
    <property type="protein sequence ID" value="QOX64143.1"/>
    <property type="molecule type" value="Genomic_DNA"/>
</dbReference>
<evidence type="ECO:0000313" key="1">
    <source>
        <dbReference type="EMBL" id="QOX64143.1"/>
    </source>
</evidence>
<gene>
    <name evidence="1" type="ORF">FRZ06_12740</name>
</gene>